<evidence type="ECO:0000313" key="4">
    <source>
        <dbReference type="EMBL" id="KAG3209373.1"/>
    </source>
</evidence>
<organism evidence="3 5">
    <name type="scientific">Phytophthora cactorum</name>
    <dbReference type="NCBI Taxonomy" id="29920"/>
    <lineage>
        <taxon>Eukaryota</taxon>
        <taxon>Sar</taxon>
        <taxon>Stramenopiles</taxon>
        <taxon>Oomycota</taxon>
        <taxon>Peronosporomycetes</taxon>
        <taxon>Peronosporales</taxon>
        <taxon>Peronosporaceae</taxon>
        <taxon>Phytophthora</taxon>
    </lineage>
</organism>
<sequence length="35" mass="3419">MSSAIAPPTGPMQSQALTSASPSGSVNAATNRTTQ</sequence>
<dbReference type="EMBL" id="RCMV01001280">
    <property type="protein sequence ID" value="KAG3209373.1"/>
    <property type="molecule type" value="Genomic_DNA"/>
</dbReference>
<evidence type="ECO:0000313" key="5">
    <source>
        <dbReference type="Proteomes" id="UP000697107"/>
    </source>
</evidence>
<evidence type="ECO:0000313" key="3">
    <source>
        <dbReference type="EMBL" id="KAG2961770.1"/>
    </source>
</evidence>
<evidence type="ECO:0000313" key="2">
    <source>
        <dbReference type="EMBL" id="KAG2898590.1"/>
    </source>
</evidence>
<comment type="caution">
    <text evidence="3">The sequence shown here is derived from an EMBL/GenBank/DDBJ whole genome shotgun (WGS) entry which is preliminary data.</text>
</comment>
<gene>
    <name evidence="2" type="ORF">PC117_g22477</name>
    <name evidence="3" type="ORF">PC118_g21789</name>
    <name evidence="4" type="ORF">PC129_g19610</name>
</gene>
<name>A0A8T1EZZ1_9STRA</name>
<dbReference type="Proteomes" id="UP000760860">
    <property type="component" value="Unassembled WGS sequence"/>
</dbReference>
<dbReference type="EMBL" id="RCML01001552">
    <property type="protein sequence ID" value="KAG2961770.1"/>
    <property type="molecule type" value="Genomic_DNA"/>
</dbReference>
<dbReference type="EMBL" id="RCMK01001244">
    <property type="protein sequence ID" value="KAG2898590.1"/>
    <property type="molecule type" value="Genomic_DNA"/>
</dbReference>
<dbReference type="Proteomes" id="UP000697107">
    <property type="component" value="Unassembled WGS sequence"/>
</dbReference>
<feature type="compositionally biased region" description="Polar residues" evidence="1">
    <location>
        <begin position="11"/>
        <end position="35"/>
    </location>
</feature>
<feature type="region of interest" description="Disordered" evidence="1">
    <location>
        <begin position="1"/>
        <end position="35"/>
    </location>
</feature>
<proteinExistence type="predicted"/>
<dbReference type="Proteomes" id="UP000736787">
    <property type="component" value="Unassembled WGS sequence"/>
</dbReference>
<reference evidence="3" key="1">
    <citation type="submission" date="2018-10" db="EMBL/GenBank/DDBJ databases">
        <title>Effector identification in a new, highly contiguous assembly of the strawberry crown rot pathogen Phytophthora cactorum.</title>
        <authorList>
            <person name="Armitage A.D."/>
            <person name="Nellist C.F."/>
            <person name="Bates H."/>
            <person name="Vickerstaff R.J."/>
            <person name="Harrison R.J."/>
        </authorList>
    </citation>
    <scope>NUCLEOTIDE SEQUENCE</scope>
    <source>
        <strain evidence="2">4040</strain>
        <strain evidence="3">P415</strain>
        <strain evidence="4">P421</strain>
    </source>
</reference>
<evidence type="ECO:0000256" key="1">
    <source>
        <dbReference type="SAM" id="MobiDB-lite"/>
    </source>
</evidence>
<protein>
    <submittedName>
        <fullName evidence="3">Uncharacterized protein</fullName>
    </submittedName>
</protein>
<dbReference type="AlphaFoldDB" id="A0A8T1EZZ1"/>
<accession>A0A8T1EZZ1</accession>